<dbReference type="Gene3D" id="3.30.559.10">
    <property type="entry name" value="Chloramphenicol acetyltransferase-like domain"/>
    <property type="match status" value="1"/>
</dbReference>
<reference evidence="5 6" key="1">
    <citation type="journal article" date="2020" name="Nature">
        <title>Isolation of an archaeon at the prokaryote-eukaryote interface.</title>
        <authorList>
            <person name="Imachi H."/>
            <person name="Nobu M.K."/>
            <person name="Nakahara N."/>
            <person name="Morono Y."/>
            <person name="Ogawara M."/>
            <person name="Takaki Y."/>
            <person name="Takano Y."/>
            <person name="Uematsu K."/>
            <person name="Ikuta T."/>
            <person name="Ito M."/>
            <person name="Matsui Y."/>
            <person name="Miyazaki M."/>
            <person name="Murata K."/>
            <person name="Saito Y."/>
            <person name="Sakai S."/>
            <person name="Song C."/>
            <person name="Tasumi E."/>
            <person name="Yamanaka Y."/>
            <person name="Yamaguchi T."/>
            <person name="Kamagata Y."/>
            <person name="Tamaki H."/>
            <person name="Takai K."/>
        </authorList>
    </citation>
    <scope>NUCLEOTIDE SEQUENCE [LARGE SCALE GENOMIC DNA]</scope>
    <source>
        <strain evidence="5 6">MK-D1</strain>
    </source>
</reference>
<reference evidence="5 6" key="2">
    <citation type="journal article" date="2024" name="Int. J. Syst. Evol. Microbiol.">
        <title>Promethearchaeum syntrophicum gen. nov., sp. nov., an anaerobic, obligately syntrophic archaeon, the first isolate of the lineage 'Asgard' archaea, and proposal of the new archaeal phylum Promethearchaeota phyl. nov. and kingdom Promethearchaeati regn. nov.</title>
        <authorList>
            <person name="Imachi H."/>
            <person name="Nobu M.K."/>
            <person name="Kato S."/>
            <person name="Takaki Y."/>
            <person name="Miyazaki M."/>
            <person name="Miyata M."/>
            <person name="Ogawara M."/>
            <person name="Saito Y."/>
            <person name="Sakai S."/>
            <person name="Tahara Y.O."/>
            <person name="Takano Y."/>
            <person name="Tasumi E."/>
            <person name="Uematsu K."/>
            <person name="Yoshimura T."/>
            <person name="Itoh T."/>
            <person name="Ohkuma M."/>
            <person name="Takai K."/>
        </authorList>
    </citation>
    <scope>NUCLEOTIDE SEQUENCE [LARGE SCALE GENOMIC DNA]</scope>
    <source>
        <strain evidence="5 6">MK-D1</strain>
    </source>
</reference>
<dbReference type="AlphaFoldDB" id="A0A5B9DF66"/>
<dbReference type="SUPFAM" id="SSF52777">
    <property type="entry name" value="CoA-dependent acyltransferases"/>
    <property type="match status" value="1"/>
</dbReference>
<keyword evidence="3" id="KW-0012">Acyltransferase</keyword>
<dbReference type="Pfam" id="PF00198">
    <property type="entry name" value="2-oxoacid_dh"/>
    <property type="match status" value="2"/>
</dbReference>
<feature type="domain" description="2-oxoacid dehydrogenase acyltransferase catalytic" evidence="4">
    <location>
        <begin position="185"/>
        <end position="262"/>
    </location>
</feature>
<evidence type="ECO:0000256" key="3">
    <source>
        <dbReference type="ARBA" id="ARBA00023315"/>
    </source>
</evidence>
<dbReference type="GO" id="GO:0016407">
    <property type="term" value="F:acetyltransferase activity"/>
    <property type="evidence" value="ECO:0007669"/>
    <property type="project" value="TreeGrafter"/>
</dbReference>
<dbReference type="InterPro" id="IPR001078">
    <property type="entry name" value="2-oxoacid_DH_actylTfrase"/>
</dbReference>
<protein>
    <submittedName>
        <fullName evidence="5">2-oxo acid dehydrogenase subunit E2</fullName>
    </submittedName>
</protein>
<evidence type="ECO:0000313" key="5">
    <source>
        <dbReference type="EMBL" id="QEE17979.1"/>
    </source>
</evidence>
<evidence type="ECO:0000256" key="2">
    <source>
        <dbReference type="ARBA" id="ARBA00022679"/>
    </source>
</evidence>
<organism evidence="5 6">
    <name type="scientific">Promethearchaeum syntrophicum</name>
    <dbReference type="NCBI Taxonomy" id="2594042"/>
    <lineage>
        <taxon>Archaea</taxon>
        <taxon>Promethearchaeati</taxon>
        <taxon>Promethearchaeota</taxon>
        <taxon>Promethearchaeia</taxon>
        <taxon>Promethearchaeales</taxon>
        <taxon>Promethearchaeaceae</taxon>
        <taxon>Promethearchaeum</taxon>
    </lineage>
</organism>
<dbReference type="EMBL" id="CP042905">
    <property type="protein sequence ID" value="QEE17979.1"/>
    <property type="molecule type" value="Genomic_DNA"/>
</dbReference>
<gene>
    <name evidence="5" type="ORF">DSAG12_03817</name>
</gene>
<keyword evidence="6" id="KW-1185">Reference proteome</keyword>
<accession>A0A5B9DF66</accession>
<sequence>MSPEKIGKYKITKFPKARIPTLDFLELGDKNHYVKSLIDVDVTKGRQNIITYEQNNGVKLSFTAWLLKCIANAANEYNAVHSMMLGKKKIIIFDDVDISITVEKSIKGIKVPMPLVVRKTNEKNLLQIHEEIRGAQNEDLNGATVLGESKLDRKMKIYTSMPKFIRKFMIRNIIKDPFKVKQLMGTIIVTSIGMFGKVNGWPIPTTAHPLAFAIGGITKKAGVINNNIEIREFLSITILFNHDVVDGAPATRFVSRLVELIESGFGI</sequence>
<dbReference type="PANTHER" id="PTHR43178:SF5">
    <property type="entry name" value="LIPOAMIDE ACYLTRANSFERASE COMPONENT OF BRANCHED-CHAIN ALPHA-KETO ACID DEHYDROGENASE COMPLEX, MITOCHONDRIAL"/>
    <property type="match status" value="1"/>
</dbReference>
<dbReference type="GO" id="GO:0031405">
    <property type="term" value="F:lipoic acid binding"/>
    <property type="evidence" value="ECO:0007669"/>
    <property type="project" value="TreeGrafter"/>
</dbReference>
<dbReference type="InterPro" id="IPR023213">
    <property type="entry name" value="CAT-like_dom_sf"/>
</dbReference>
<dbReference type="GO" id="GO:0005737">
    <property type="term" value="C:cytoplasm"/>
    <property type="evidence" value="ECO:0007669"/>
    <property type="project" value="TreeGrafter"/>
</dbReference>
<name>A0A5B9DF66_9ARCH</name>
<dbReference type="PANTHER" id="PTHR43178">
    <property type="entry name" value="DIHYDROLIPOAMIDE ACETYLTRANSFERASE COMPONENT OF PYRUVATE DEHYDROGENASE COMPLEX"/>
    <property type="match status" value="1"/>
</dbReference>
<dbReference type="OrthoDB" id="180296at2157"/>
<feature type="domain" description="2-oxoacid dehydrogenase acyltransferase catalytic" evidence="4">
    <location>
        <begin position="46"/>
        <end position="137"/>
    </location>
</feature>
<dbReference type="KEGG" id="psyt:DSAG12_03817"/>
<proteinExistence type="predicted"/>
<keyword evidence="2" id="KW-0808">Transferase</keyword>
<comment type="cofactor">
    <cofactor evidence="1">
        <name>(R)-lipoate</name>
        <dbReference type="ChEBI" id="CHEBI:83088"/>
    </cofactor>
</comment>
<dbReference type="GeneID" id="41331785"/>
<dbReference type="InterPro" id="IPR050743">
    <property type="entry name" value="2-oxoacid_DH_E2_comp"/>
</dbReference>
<dbReference type="Proteomes" id="UP000321408">
    <property type="component" value="Chromosome"/>
</dbReference>
<evidence type="ECO:0000259" key="4">
    <source>
        <dbReference type="Pfam" id="PF00198"/>
    </source>
</evidence>
<evidence type="ECO:0000256" key="1">
    <source>
        <dbReference type="ARBA" id="ARBA00001938"/>
    </source>
</evidence>
<dbReference type="RefSeq" id="WP_147664855.1">
    <property type="nucleotide sequence ID" value="NZ_CP042905.2"/>
</dbReference>
<evidence type="ECO:0000313" key="6">
    <source>
        <dbReference type="Proteomes" id="UP000321408"/>
    </source>
</evidence>